<evidence type="ECO:0000256" key="5">
    <source>
        <dbReference type="SAM" id="MobiDB-lite"/>
    </source>
</evidence>
<reference evidence="7 8" key="1">
    <citation type="submission" date="2015-08" db="EMBL/GenBank/DDBJ databases">
        <authorList>
            <person name="Babu N.S."/>
            <person name="Beckwith C.J."/>
            <person name="Beseler K.G."/>
            <person name="Brison A."/>
            <person name="Carone J.V."/>
            <person name="Caskin T.P."/>
            <person name="Diamond M."/>
            <person name="Durham M.E."/>
            <person name="Foxe J.M."/>
            <person name="Go M."/>
            <person name="Henderson B.A."/>
            <person name="Jones I.B."/>
            <person name="McGettigan J.A."/>
            <person name="Micheletti S.J."/>
            <person name="Nasrallah M.E."/>
            <person name="Ortiz D."/>
            <person name="Piller C.R."/>
            <person name="Privatt S.R."/>
            <person name="Schneider S.L."/>
            <person name="Sharp S."/>
            <person name="Smith T.C."/>
            <person name="Stanton J.D."/>
            <person name="Ullery H.E."/>
            <person name="Wilson R.J."/>
            <person name="Serrano M.G."/>
            <person name="Buck G."/>
            <person name="Lee V."/>
            <person name="Wang Y."/>
            <person name="Carvalho R."/>
            <person name="Voegtly L."/>
            <person name="Shi R."/>
            <person name="Duckworth R."/>
            <person name="Johnson A."/>
            <person name="Loviza R."/>
            <person name="Walstead R."/>
            <person name="Shah Z."/>
            <person name="Kiflezghi M."/>
            <person name="Wade K."/>
            <person name="Ball S.L."/>
            <person name="Bradley K.W."/>
            <person name="Asai D.J."/>
            <person name="Bowman C.A."/>
            <person name="Russell D.A."/>
            <person name="Pope W.H."/>
            <person name="Jacobs-Sera D."/>
            <person name="Hendrix R.W."/>
            <person name="Hatfull G.F."/>
        </authorList>
    </citation>
    <scope>NUCLEOTIDE SEQUENCE [LARGE SCALE GENOMIC DNA]</scope>
    <source>
        <strain evidence="7 8">DSM 27648</strain>
    </source>
</reference>
<accession>A0A0K1QEH2</accession>
<dbReference type="GO" id="GO:0003723">
    <property type="term" value="F:RNA binding"/>
    <property type="evidence" value="ECO:0007669"/>
    <property type="project" value="InterPro"/>
</dbReference>
<dbReference type="InterPro" id="IPR020119">
    <property type="entry name" value="PsdUridine_synth_TruD_CS"/>
</dbReference>
<dbReference type="PROSITE" id="PS50984">
    <property type="entry name" value="TRUD"/>
    <property type="match status" value="1"/>
</dbReference>
<evidence type="ECO:0000256" key="1">
    <source>
        <dbReference type="ARBA" id="ARBA00007953"/>
    </source>
</evidence>
<evidence type="ECO:0000313" key="7">
    <source>
        <dbReference type="EMBL" id="AKV03815.1"/>
    </source>
</evidence>
<feature type="active site" description="Nucleophile" evidence="4">
    <location>
        <position position="67"/>
    </location>
</feature>
<dbReference type="RefSeq" id="WP_146654523.1">
    <property type="nucleotide sequence ID" value="NZ_CP012333.1"/>
</dbReference>
<dbReference type="SUPFAM" id="SSF55120">
    <property type="entry name" value="Pseudouridine synthase"/>
    <property type="match status" value="1"/>
</dbReference>
<dbReference type="InterPro" id="IPR043165">
    <property type="entry name" value="TruD_insert_sf"/>
</dbReference>
<feature type="region of interest" description="Disordered" evidence="5">
    <location>
        <begin position="353"/>
        <end position="375"/>
    </location>
</feature>
<dbReference type="InterPro" id="IPR042214">
    <property type="entry name" value="TruD_catalytic"/>
</dbReference>
<dbReference type="InterPro" id="IPR011760">
    <property type="entry name" value="PsdUridine_synth_TruD_insert"/>
</dbReference>
<dbReference type="InterPro" id="IPR050170">
    <property type="entry name" value="TruD_pseudoU_synthase"/>
</dbReference>
<dbReference type="Pfam" id="PF01142">
    <property type="entry name" value="TruD"/>
    <property type="match status" value="2"/>
</dbReference>
<dbReference type="Gene3D" id="3.30.2350.20">
    <property type="entry name" value="TruD, catalytic domain"/>
    <property type="match status" value="1"/>
</dbReference>
<dbReference type="PANTHER" id="PTHR47811:SF1">
    <property type="entry name" value="TRNA PSEUDOURIDINE SYNTHASE D"/>
    <property type="match status" value="1"/>
</dbReference>
<protein>
    <recommendedName>
        <fullName evidence="4">tRNA pseudouridine synthase D</fullName>
        <ecNumber evidence="4">5.4.99.27</ecNumber>
    </recommendedName>
    <alternativeName>
        <fullName evidence="4">tRNA pseudouridine(13) synthase</fullName>
    </alternativeName>
    <alternativeName>
        <fullName evidence="4">tRNA pseudouridylate synthase D</fullName>
    </alternativeName>
    <alternativeName>
        <fullName evidence="4">tRNA-uridine isomerase D</fullName>
    </alternativeName>
</protein>
<comment type="similarity">
    <text evidence="1 4">Belongs to the pseudouridine synthase TruD family.</text>
</comment>
<evidence type="ECO:0000313" key="8">
    <source>
        <dbReference type="Proteomes" id="UP000064967"/>
    </source>
</evidence>
<evidence type="ECO:0000256" key="3">
    <source>
        <dbReference type="ARBA" id="ARBA00023235"/>
    </source>
</evidence>
<proteinExistence type="inferred from homology"/>
<keyword evidence="8" id="KW-1185">Reference proteome</keyword>
<comment type="catalytic activity">
    <reaction evidence="4">
        <text>uridine(13) in tRNA = pseudouridine(13) in tRNA</text>
        <dbReference type="Rhea" id="RHEA:42540"/>
        <dbReference type="Rhea" id="RHEA-COMP:10105"/>
        <dbReference type="Rhea" id="RHEA-COMP:10106"/>
        <dbReference type="ChEBI" id="CHEBI:65314"/>
        <dbReference type="ChEBI" id="CHEBI:65315"/>
        <dbReference type="EC" id="5.4.99.27"/>
    </reaction>
</comment>
<dbReference type="HAMAP" id="MF_01082">
    <property type="entry name" value="TruD"/>
    <property type="match status" value="1"/>
</dbReference>
<dbReference type="KEGG" id="llu:AKJ09_10478"/>
<dbReference type="OrthoDB" id="1550679at2"/>
<dbReference type="PANTHER" id="PTHR47811">
    <property type="entry name" value="TRNA PSEUDOURIDINE SYNTHASE D"/>
    <property type="match status" value="1"/>
</dbReference>
<dbReference type="PATRIC" id="fig|1391654.3.peg.10618"/>
<comment type="function">
    <text evidence="4">Responsible for synthesis of pseudouridine from uracil-13 in transfer RNAs.</text>
</comment>
<dbReference type="GO" id="GO:0005829">
    <property type="term" value="C:cytosol"/>
    <property type="evidence" value="ECO:0007669"/>
    <property type="project" value="TreeGrafter"/>
</dbReference>
<keyword evidence="2 4" id="KW-0819">tRNA processing</keyword>
<evidence type="ECO:0000259" key="6">
    <source>
        <dbReference type="PROSITE" id="PS50984"/>
    </source>
</evidence>
<dbReference type="PROSITE" id="PS01268">
    <property type="entry name" value="UPF0024"/>
    <property type="match status" value="1"/>
</dbReference>
<dbReference type="InterPro" id="IPR020103">
    <property type="entry name" value="PsdUridine_synth_cat_dom_sf"/>
</dbReference>
<dbReference type="GO" id="GO:0031119">
    <property type="term" value="P:tRNA pseudouridine synthesis"/>
    <property type="evidence" value="ECO:0007669"/>
    <property type="project" value="UniProtKB-UniRule"/>
</dbReference>
<keyword evidence="3 4" id="KW-0413">Isomerase</keyword>
<dbReference type="AlphaFoldDB" id="A0A0K1QEH2"/>
<sequence>MRPRGLIKSSPDDFVVDEIPAYEPSGSGEHLYVHFKKRGLNTDDAVRAIARALSVDLREVGVAGLKDKFAVTTQWISLLTRDADAEVRAKSLELEGIQILEARRHGNKLKTGHLRGNRFQIVVRDLPLTAEGDIRAAFERIAKEGVPNAFGTQRFGREGDNVEKARAWLTGKARAPGNPRLRRFHFSALQSAIFNAVLDARVADGTWNVPQAGDLLRKEDTGGLFLCTDVQIDRERASRGEVCPTGPILGDRMRQPEGDVRALEERISAPFIEGVDLHRARSLGEGTRRALRLAVDELGVDAVSIAEVMDPATKARGEQPYACRVSFVLPKGAYATTVLANVFDPLDVFEIQEANSSKDSSATTEPSDGSDSNDE</sequence>
<dbReference type="EMBL" id="CP012333">
    <property type="protein sequence ID" value="AKV03815.1"/>
    <property type="molecule type" value="Genomic_DNA"/>
</dbReference>
<feature type="domain" description="TRUD" evidence="6">
    <location>
        <begin position="145"/>
        <end position="293"/>
    </location>
</feature>
<dbReference type="InterPro" id="IPR001656">
    <property type="entry name" value="PsdUridine_synth_TruD"/>
</dbReference>
<dbReference type="GO" id="GO:0160150">
    <property type="term" value="F:tRNA pseudouridine(13) synthase activity"/>
    <property type="evidence" value="ECO:0007669"/>
    <property type="project" value="UniProtKB-EC"/>
</dbReference>
<gene>
    <name evidence="4" type="primary">truD</name>
    <name evidence="7" type="ORF">AKJ09_10478</name>
</gene>
<evidence type="ECO:0000256" key="4">
    <source>
        <dbReference type="HAMAP-Rule" id="MF_01082"/>
    </source>
</evidence>
<dbReference type="EC" id="5.4.99.27" evidence="4"/>
<evidence type="ECO:0000256" key="2">
    <source>
        <dbReference type="ARBA" id="ARBA00022694"/>
    </source>
</evidence>
<dbReference type="STRING" id="1391654.AKJ09_10478"/>
<dbReference type="Proteomes" id="UP000064967">
    <property type="component" value="Chromosome"/>
</dbReference>
<dbReference type="Gene3D" id="3.30.2340.10">
    <property type="entry name" value="TruD, insertion domain"/>
    <property type="match status" value="1"/>
</dbReference>
<name>A0A0K1QEH2_9BACT</name>
<organism evidence="7 8">
    <name type="scientific">Labilithrix luteola</name>
    <dbReference type="NCBI Taxonomy" id="1391654"/>
    <lineage>
        <taxon>Bacteria</taxon>
        <taxon>Pseudomonadati</taxon>
        <taxon>Myxococcota</taxon>
        <taxon>Polyangia</taxon>
        <taxon>Polyangiales</taxon>
        <taxon>Labilitrichaceae</taxon>
        <taxon>Labilithrix</taxon>
    </lineage>
</organism>